<dbReference type="Gene3D" id="1.10.10.1100">
    <property type="entry name" value="BFD-like [2Fe-2S]-binding domain"/>
    <property type="match status" value="1"/>
</dbReference>
<keyword evidence="3" id="KW-0479">Metal-binding</keyword>
<keyword evidence="5" id="KW-0408">Iron</keyword>
<keyword evidence="2" id="KW-0001">2Fe-2S</keyword>
<gene>
    <name evidence="11" type="ORF">RBH19_11930</name>
</gene>
<name>A0ABU0W960_9GAMM</name>
<evidence type="ECO:0000256" key="4">
    <source>
        <dbReference type="ARBA" id="ARBA00022982"/>
    </source>
</evidence>
<keyword evidence="12" id="KW-1185">Reference proteome</keyword>
<dbReference type="InterPro" id="IPR007419">
    <property type="entry name" value="BFD-like_2Fe2S-bd_dom"/>
</dbReference>
<sequence length="67" mass="7100">MYVCICNAVSDKAIVRAIDNGARTFDALMDELAVATACGSCEMAVRHHLAERLHALGHDEMLAGVAA</sequence>
<comment type="caution">
    <text evidence="11">The sequence shown here is derived from an EMBL/GenBank/DDBJ whole genome shotgun (WGS) entry which is preliminary data.</text>
</comment>
<dbReference type="PANTHER" id="PTHR37424">
    <property type="entry name" value="BACTERIOFERRITIN-ASSOCIATED FERREDOXIN"/>
    <property type="match status" value="1"/>
</dbReference>
<accession>A0ABU0W960</accession>
<keyword evidence="4" id="KW-0249">Electron transport</keyword>
<comment type="similarity">
    <text evidence="9">Belongs to the Bfd family.</text>
</comment>
<dbReference type="InterPro" id="IPR052371">
    <property type="entry name" value="BFD-associated_ferredoxin"/>
</dbReference>
<dbReference type="EMBL" id="JAVDDT010000008">
    <property type="protein sequence ID" value="MDQ2070579.1"/>
    <property type="molecule type" value="Genomic_DNA"/>
</dbReference>
<dbReference type="RefSeq" id="WP_306729076.1">
    <property type="nucleotide sequence ID" value="NZ_JAVDDT010000008.1"/>
</dbReference>
<dbReference type="Proteomes" id="UP001239019">
    <property type="component" value="Unassembled WGS sequence"/>
</dbReference>
<organism evidence="11 12">
    <name type="scientific">Natronospira bacteriovora</name>
    <dbReference type="NCBI Taxonomy" id="3069753"/>
    <lineage>
        <taxon>Bacteria</taxon>
        <taxon>Pseudomonadati</taxon>
        <taxon>Pseudomonadota</taxon>
        <taxon>Gammaproteobacteria</taxon>
        <taxon>Natronospirales</taxon>
        <taxon>Natronospiraceae</taxon>
        <taxon>Natronospira</taxon>
    </lineage>
</organism>
<evidence type="ECO:0000313" key="12">
    <source>
        <dbReference type="Proteomes" id="UP001239019"/>
    </source>
</evidence>
<keyword evidence="6" id="KW-0411">Iron-sulfur</keyword>
<evidence type="ECO:0000256" key="6">
    <source>
        <dbReference type="ARBA" id="ARBA00023014"/>
    </source>
</evidence>
<evidence type="ECO:0000313" key="11">
    <source>
        <dbReference type="EMBL" id="MDQ2070579.1"/>
    </source>
</evidence>
<evidence type="ECO:0000256" key="1">
    <source>
        <dbReference type="ARBA" id="ARBA00022448"/>
    </source>
</evidence>
<keyword evidence="1" id="KW-0813">Transport</keyword>
<evidence type="ECO:0000256" key="7">
    <source>
        <dbReference type="ARBA" id="ARBA00034078"/>
    </source>
</evidence>
<dbReference type="PANTHER" id="PTHR37424:SF1">
    <property type="entry name" value="BACTERIOFERRITIN-ASSOCIATED FERREDOXIN"/>
    <property type="match status" value="1"/>
</dbReference>
<evidence type="ECO:0000256" key="5">
    <source>
        <dbReference type="ARBA" id="ARBA00023004"/>
    </source>
</evidence>
<evidence type="ECO:0000256" key="9">
    <source>
        <dbReference type="ARBA" id="ARBA00046332"/>
    </source>
</evidence>
<dbReference type="InterPro" id="IPR041854">
    <property type="entry name" value="BFD-like_2Fe2S-bd_dom_sf"/>
</dbReference>
<evidence type="ECO:0000256" key="2">
    <source>
        <dbReference type="ARBA" id="ARBA00022714"/>
    </source>
</evidence>
<protein>
    <recommendedName>
        <fullName evidence="8">Bacterioferritin-associated ferredoxin</fullName>
    </recommendedName>
</protein>
<evidence type="ECO:0000256" key="3">
    <source>
        <dbReference type="ARBA" id="ARBA00022723"/>
    </source>
</evidence>
<dbReference type="Pfam" id="PF04324">
    <property type="entry name" value="Fer2_BFD"/>
    <property type="match status" value="1"/>
</dbReference>
<comment type="cofactor">
    <cofactor evidence="7">
        <name>[2Fe-2S] cluster</name>
        <dbReference type="ChEBI" id="CHEBI:190135"/>
    </cofactor>
</comment>
<evidence type="ECO:0000256" key="8">
    <source>
        <dbReference type="ARBA" id="ARBA00039386"/>
    </source>
</evidence>
<evidence type="ECO:0000259" key="10">
    <source>
        <dbReference type="Pfam" id="PF04324"/>
    </source>
</evidence>
<proteinExistence type="inferred from homology"/>
<feature type="domain" description="BFD-like [2Fe-2S]-binding" evidence="10">
    <location>
        <begin position="2"/>
        <end position="51"/>
    </location>
</feature>
<reference evidence="11 12" key="1">
    <citation type="submission" date="2023-08" db="EMBL/GenBank/DDBJ databases">
        <title>Whole-genome sequencing of halo(alkali)philic microorganisms from hypersaline lakes.</title>
        <authorList>
            <person name="Sorokin D.Y."/>
            <person name="Abbas B."/>
            <person name="Merkel A.Y."/>
        </authorList>
    </citation>
    <scope>NUCLEOTIDE SEQUENCE [LARGE SCALE GENOMIC DNA]</scope>
    <source>
        <strain evidence="11 12">AB-CW4</strain>
    </source>
</reference>